<sequence>MRGAILLRSLLLLSSSLSTLTKACGVLVHNEVLRRAQFLYSLPSTSNAAAEESVRELFSQYMNAPESVPVTQAGAFFPDWGYHCLWSDQDAEAAHWPPFQRAWADYVTGKYGLQGSEPLRVLDDDEKAHLRTLISFGFALSSHQTADETWRSIRLASSFLKNVAMNDFSYNLKDAHDTIELGGDVLFATRFTVPNGASWVSSSWSVPIADIIAVYARMGRSVSAAKLQSCAVRGLAVLKTELSLASKWYKSYAEKSPTMVTEIDGYYLGGVEEMASSTAYCWANLTRWYVHGTPAAEGAEWGLCDVFRARIGWSRTGEAHDSHIGLRDVPGFAAALEAAERRVELRSSNKFGVMTYEYRDALSDSALLRKEYLPSSDPTVPKFADPTYISTYVPYAQFGHAFSVGAIGPSLADPAPHIAITAPLETEDSFHPNAGSVYILPLSQLDGKTTQSKTHLTPLDKSRPLHRRQAPSRDEQATSNVRFGHSMTTWSPLPDNNHSFLAIASPGPQTFDLALPYDQHPAGKIDIFYGANKIQTWFGFGAPLGGRGAKLWGEVLTSGKLTEEAGEELVIGSPMSDAEESPPPGKCPWGFFYAQRGFVQVAKFPGVGAIGNIKKQPVEVLVQSDEGTAQPMMWTIFPPPRPAGEDPCAQLPPPRFGSALVVTPVSGTLLIGAPGQNMVYAYRYDKSLMDFGLTFTIPLPAGSESEGKSKRIDFGKAIAVGITPHGEEWIAISAPGERGGRGVVRVYILGGGRRSGVRLVAEVGDEEEEKFARFGRILAPAAGGRKGLFVGSGFAAEERGAVWWVDVDEILLYAPHTSDGDLLRKRKRNQVVLGEGRREVWEVKAKRVLIGPEDQKARFGEAVVWGDIGGDGRGDLVVGLPFAGTGEVVGKRLTGAIAVFLGE</sequence>
<dbReference type="PANTHER" id="PTHR23221:SF7">
    <property type="entry name" value="PHOSPHATIDYLINOSITOL-GLYCAN-SPECIFIC PHOSPHOLIPASE D"/>
    <property type="match status" value="1"/>
</dbReference>
<dbReference type="AlphaFoldDB" id="A0A3N4LF95"/>
<dbReference type="SMART" id="SM00191">
    <property type="entry name" value="Int_alpha"/>
    <property type="match status" value="4"/>
</dbReference>
<dbReference type="InterPro" id="IPR028994">
    <property type="entry name" value="Integrin_alpha_N"/>
</dbReference>
<evidence type="ECO:0000256" key="3">
    <source>
        <dbReference type="SAM" id="SignalP"/>
    </source>
</evidence>
<evidence type="ECO:0000256" key="2">
    <source>
        <dbReference type="SAM" id="MobiDB-lite"/>
    </source>
</evidence>
<dbReference type="STRING" id="1051890.A0A3N4LF95"/>
<protein>
    <submittedName>
        <fullName evidence="4">Uncharacterized protein</fullName>
    </submittedName>
</protein>
<keyword evidence="5" id="KW-1185">Reference proteome</keyword>
<feature type="repeat" description="FG-GAP" evidence="1">
    <location>
        <begin position="846"/>
        <end position="903"/>
    </location>
</feature>
<dbReference type="EMBL" id="ML121558">
    <property type="protein sequence ID" value="RPB21564.1"/>
    <property type="molecule type" value="Genomic_DNA"/>
</dbReference>
<dbReference type="Proteomes" id="UP000267821">
    <property type="component" value="Unassembled WGS sequence"/>
</dbReference>
<reference evidence="4 5" key="1">
    <citation type="journal article" date="2018" name="Nat. Ecol. Evol.">
        <title>Pezizomycetes genomes reveal the molecular basis of ectomycorrhizal truffle lifestyle.</title>
        <authorList>
            <person name="Murat C."/>
            <person name="Payen T."/>
            <person name="Noel B."/>
            <person name="Kuo A."/>
            <person name="Morin E."/>
            <person name="Chen J."/>
            <person name="Kohler A."/>
            <person name="Krizsan K."/>
            <person name="Balestrini R."/>
            <person name="Da Silva C."/>
            <person name="Montanini B."/>
            <person name="Hainaut M."/>
            <person name="Levati E."/>
            <person name="Barry K.W."/>
            <person name="Belfiori B."/>
            <person name="Cichocki N."/>
            <person name="Clum A."/>
            <person name="Dockter R.B."/>
            <person name="Fauchery L."/>
            <person name="Guy J."/>
            <person name="Iotti M."/>
            <person name="Le Tacon F."/>
            <person name="Lindquist E.A."/>
            <person name="Lipzen A."/>
            <person name="Malagnac F."/>
            <person name="Mello A."/>
            <person name="Molinier V."/>
            <person name="Miyauchi S."/>
            <person name="Poulain J."/>
            <person name="Riccioni C."/>
            <person name="Rubini A."/>
            <person name="Sitrit Y."/>
            <person name="Splivallo R."/>
            <person name="Traeger S."/>
            <person name="Wang M."/>
            <person name="Zifcakova L."/>
            <person name="Wipf D."/>
            <person name="Zambonelli A."/>
            <person name="Paolocci F."/>
            <person name="Nowrousian M."/>
            <person name="Ottonello S."/>
            <person name="Baldrian P."/>
            <person name="Spatafora J.W."/>
            <person name="Henrissat B."/>
            <person name="Nagy L.G."/>
            <person name="Aury J.M."/>
            <person name="Wincker P."/>
            <person name="Grigoriev I.V."/>
            <person name="Bonfante P."/>
            <person name="Martin F.M."/>
        </authorList>
    </citation>
    <scope>NUCLEOTIDE SEQUENCE [LARGE SCALE GENOMIC DNA]</scope>
    <source>
        <strain evidence="4 5">ATCC MYA-4762</strain>
    </source>
</reference>
<accession>A0A3N4LF95</accession>
<feature type="region of interest" description="Disordered" evidence="2">
    <location>
        <begin position="450"/>
        <end position="478"/>
    </location>
</feature>
<dbReference type="GO" id="GO:0031012">
    <property type="term" value="C:extracellular matrix"/>
    <property type="evidence" value="ECO:0007669"/>
    <property type="project" value="TreeGrafter"/>
</dbReference>
<dbReference type="SUPFAM" id="SSF69318">
    <property type="entry name" value="Integrin alpha N-terminal domain"/>
    <property type="match status" value="1"/>
</dbReference>
<dbReference type="PROSITE" id="PS51470">
    <property type="entry name" value="FG_GAP"/>
    <property type="match status" value="1"/>
</dbReference>
<dbReference type="PANTHER" id="PTHR23221">
    <property type="entry name" value="GLYCOSYLPHOSPHATIDYLINOSITOL PHOSPHOLIPASE D"/>
    <property type="match status" value="1"/>
</dbReference>
<dbReference type="InterPro" id="IPR013519">
    <property type="entry name" value="Int_alpha_beta-p"/>
</dbReference>
<organism evidence="4 5">
    <name type="scientific">Terfezia boudieri ATCC MYA-4762</name>
    <dbReference type="NCBI Taxonomy" id="1051890"/>
    <lineage>
        <taxon>Eukaryota</taxon>
        <taxon>Fungi</taxon>
        <taxon>Dikarya</taxon>
        <taxon>Ascomycota</taxon>
        <taxon>Pezizomycotina</taxon>
        <taxon>Pezizomycetes</taxon>
        <taxon>Pezizales</taxon>
        <taxon>Pezizaceae</taxon>
        <taxon>Terfezia</taxon>
    </lineage>
</organism>
<gene>
    <name evidence="4" type="ORF">L211DRAFT_421083</name>
</gene>
<dbReference type="OrthoDB" id="5317514at2759"/>
<keyword evidence="3" id="KW-0732">Signal</keyword>
<evidence type="ECO:0000313" key="4">
    <source>
        <dbReference type="EMBL" id="RPB21564.1"/>
    </source>
</evidence>
<evidence type="ECO:0000313" key="5">
    <source>
        <dbReference type="Proteomes" id="UP000267821"/>
    </source>
</evidence>
<feature type="chain" id="PRO_5018252864" evidence="3">
    <location>
        <begin position="24"/>
        <end position="903"/>
    </location>
</feature>
<dbReference type="Gene3D" id="2.130.10.130">
    <property type="entry name" value="Integrin alpha, N-terminal"/>
    <property type="match status" value="1"/>
</dbReference>
<feature type="signal peptide" evidence="3">
    <location>
        <begin position="1"/>
        <end position="23"/>
    </location>
</feature>
<proteinExistence type="predicted"/>
<name>A0A3N4LF95_9PEZI</name>
<dbReference type="InParanoid" id="A0A3N4LF95"/>
<evidence type="ECO:0000256" key="1">
    <source>
        <dbReference type="PROSITE-ProRule" id="PRU00803"/>
    </source>
</evidence>
<dbReference type="GO" id="GO:0004621">
    <property type="term" value="F:glycosylphosphatidylinositol phospholipase D activity"/>
    <property type="evidence" value="ECO:0007669"/>
    <property type="project" value="TreeGrafter"/>
</dbReference>